<gene>
    <name evidence="2" type="ORF">Tci_055257</name>
</gene>
<proteinExistence type="predicted"/>
<organism evidence="2">
    <name type="scientific">Tanacetum cinerariifolium</name>
    <name type="common">Dalmatian daisy</name>
    <name type="synonym">Chrysanthemum cinerariifolium</name>
    <dbReference type="NCBI Taxonomy" id="118510"/>
    <lineage>
        <taxon>Eukaryota</taxon>
        <taxon>Viridiplantae</taxon>
        <taxon>Streptophyta</taxon>
        <taxon>Embryophyta</taxon>
        <taxon>Tracheophyta</taxon>
        <taxon>Spermatophyta</taxon>
        <taxon>Magnoliopsida</taxon>
        <taxon>eudicotyledons</taxon>
        <taxon>Gunneridae</taxon>
        <taxon>Pentapetalae</taxon>
        <taxon>asterids</taxon>
        <taxon>campanulids</taxon>
        <taxon>Asterales</taxon>
        <taxon>Asteraceae</taxon>
        <taxon>Asteroideae</taxon>
        <taxon>Anthemideae</taxon>
        <taxon>Anthemidinae</taxon>
        <taxon>Tanacetum</taxon>
    </lineage>
</organism>
<sequence>MQKKARSMKQSLMYNFNALKSTFQRLSNLDFFGYPIYRVFQYEFRRPYGKEYNTFKSMLFHNMDNLEKQLNKEILHEKDSKSALSVIKEQIEKFLHSEVLKLLNYDGLHSPLRNVLLKEHFMHKRFEKSEIVSRNDLSKIRNDQSLGNESSKSGNESSRSGNECSEKRNSRNDTYIRPSSDTEPMAAVQNIADYNVFVVEKQPTEQP</sequence>
<dbReference type="AlphaFoldDB" id="A0A6L2NCF9"/>
<accession>A0A6L2NCF9</accession>
<comment type="caution">
    <text evidence="2">The sequence shown here is derived from an EMBL/GenBank/DDBJ whole genome shotgun (WGS) entry which is preliminary data.</text>
</comment>
<protein>
    <submittedName>
        <fullName evidence="2">Uncharacterized protein</fullName>
    </submittedName>
</protein>
<feature type="compositionally biased region" description="Low complexity" evidence="1">
    <location>
        <begin position="145"/>
        <end position="163"/>
    </location>
</feature>
<dbReference type="EMBL" id="BKCJ010008650">
    <property type="protein sequence ID" value="GEU83279.1"/>
    <property type="molecule type" value="Genomic_DNA"/>
</dbReference>
<evidence type="ECO:0000313" key="2">
    <source>
        <dbReference type="EMBL" id="GEU83279.1"/>
    </source>
</evidence>
<evidence type="ECO:0000256" key="1">
    <source>
        <dbReference type="SAM" id="MobiDB-lite"/>
    </source>
</evidence>
<feature type="region of interest" description="Disordered" evidence="1">
    <location>
        <begin position="138"/>
        <end position="187"/>
    </location>
</feature>
<reference evidence="2" key="1">
    <citation type="journal article" date="2019" name="Sci. Rep.">
        <title>Draft genome of Tanacetum cinerariifolium, the natural source of mosquito coil.</title>
        <authorList>
            <person name="Yamashiro T."/>
            <person name="Shiraishi A."/>
            <person name="Satake H."/>
            <person name="Nakayama K."/>
        </authorList>
    </citation>
    <scope>NUCLEOTIDE SEQUENCE</scope>
</reference>
<name>A0A6L2NCF9_TANCI</name>